<protein>
    <submittedName>
        <fullName evidence="3">(California timema) hypothetical protein</fullName>
    </submittedName>
</protein>
<feature type="compositionally biased region" description="Basic and acidic residues" evidence="1">
    <location>
        <begin position="319"/>
        <end position="331"/>
    </location>
</feature>
<feature type="domain" description="C2H2-type" evidence="2">
    <location>
        <begin position="185"/>
        <end position="207"/>
    </location>
</feature>
<dbReference type="PROSITE" id="PS00028">
    <property type="entry name" value="ZINC_FINGER_C2H2_1"/>
    <property type="match status" value="1"/>
</dbReference>
<dbReference type="AlphaFoldDB" id="A0A7R9PFC1"/>
<feature type="compositionally biased region" description="Basic and acidic residues" evidence="1">
    <location>
        <begin position="279"/>
        <end position="312"/>
    </location>
</feature>
<dbReference type="InterPro" id="IPR026811">
    <property type="entry name" value="CIZ1"/>
</dbReference>
<dbReference type="PANTHER" id="PTHR15491">
    <property type="match status" value="1"/>
</dbReference>
<feature type="compositionally biased region" description="Low complexity" evidence="1">
    <location>
        <begin position="379"/>
        <end position="397"/>
    </location>
</feature>
<evidence type="ECO:0000259" key="2">
    <source>
        <dbReference type="PROSITE" id="PS00028"/>
    </source>
</evidence>
<organism evidence="3">
    <name type="scientific">Timema californicum</name>
    <name type="common">California timema</name>
    <name type="synonym">Walking stick</name>
    <dbReference type="NCBI Taxonomy" id="61474"/>
    <lineage>
        <taxon>Eukaryota</taxon>
        <taxon>Metazoa</taxon>
        <taxon>Ecdysozoa</taxon>
        <taxon>Arthropoda</taxon>
        <taxon>Hexapoda</taxon>
        <taxon>Insecta</taxon>
        <taxon>Pterygota</taxon>
        <taxon>Neoptera</taxon>
        <taxon>Polyneoptera</taxon>
        <taxon>Phasmatodea</taxon>
        <taxon>Timematodea</taxon>
        <taxon>Timematoidea</taxon>
        <taxon>Timematidae</taxon>
        <taxon>Timema</taxon>
    </lineage>
</organism>
<evidence type="ECO:0000313" key="3">
    <source>
        <dbReference type="EMBL" id="CAD7580830.1"/>
    </source>
</evidence>
<dbReference type="GO" id="GO:0005634">
    <property type="term" value="C:nucleus"/>
    <property type="evidence" value="ECO:0007669"/>
    <property type="project" value="TreeGrafter"/>
</dbReference>
<dbReference type="PANTHER" id="PTHR15491:SF9">
    <property type="entry name" value="CIP1-INTERACTING ZINC FINGER PROTEIN"/>
    <property type="match status" value="1"/>
</dbReference>
<proteinExistence type="predicted"/>
<feature type="region of interest" description="Disordered" evidence="1">
    <location>
        <begin position="99"/>
        <end position="161"/>
    </location>
</feature>
<reference evidence="3" key="1">
    <citation type="submission" date="2020-11" db="EMBL/GenBank/DDBJ databases">
        <authorList>
            <person name="Tran Van P."/>
        </authorList>
    </citation>
    <scope>NUCLEOTIDE SEQUENCE</scope>
</reference>
<feature type="compositionally biased region" description="Basic and acidic residues" evidence="1">
    <location>
        <begin position="232"/>
        <end position="248"/>
    </location>
</feature>
<feature type="compositionally biased region" description="Acidic residues" evidence="1">
    <location>
        <begin position="356"/>
        <end position="371"/>
    </location>
</feature>
<feature type="region of interest" description="Disordered" evidence="1">
    <location>
        <begin position="16"/>
        <end position="52"/>
    </location>
</feature>
<accession>A0A7R9PFC1</accession>
<dbReference type="InterPro" id="IPR013087">
    <property type="entry name" value="Znf_C2H2_type"/>
</dbReference>
<sequence>MKVEVMFIMLAATEGVPPPTLSPVREGVPHENRKTAEARKKQKAAAGGDDEDEFTLDDFISAESGSYGIGRFVNTIVTSREQHKLLWFRDELNKDMKVRTREQEEDDIQETKSKDLGEGEDGEKEEGKEGEEEKSKDDTKEGEAETGGDTPGHGPGQSLRHRIPKYSADVPVGKSLLKKVAGVTCRLCHRFFQNDEDALTHCRTLGHYNNFIALLKTQARALEAKDRREALKRKEEEAAAGTEKRPADDDNSVDDEGNWKRRRVTTTKNDEEEDTSLTTEKEKPSEVEKKTSDKSKEDVLKDESVTEEKYDPFEADADDNSKVDKTPEKKSGAAMDVDEIPWEEVDKEVGNLIESIEGESDAQEGDNESTEGEGTPKQGTRAAAARGRGASRGSNTATRSRAGRRRK</sequence>
<feature type="compositionally biased region" description="Basic and acidic residues" evidence="1">
    <location>
        <begin position="125"/>
        <end position="143"/>
    </location>
</feature>
<evidence type="ECO:0000256" key="1">
    <source>
        <dbReference type="SAM" id="MobiDB-lite"/>
    </source>
</evidence>
<dbReference type="EMBL" id="OE205685">
    <property type="protein sequence ID" value="CAD7580830.1"/>
    <property type="molecule type" value="Genomic_DNA"/>
</dbReference>
<gene>
    <name evidence="3" type="ORF">TCMB3V08_LOCUS13363</name>
</gene>
<name>A0A7R9PFC1_TIMCA</name>
<feature type="compositionally biased region" description="Basic and acidic residues" evidence="1">
    <location>
        <begin position="27"/>
        <end position="39"/>
    </location>
</feature>
<feature type="region of interest" description="Disordered" evidence="1">
    <location>
        <begin position="232"/>
        <end position="407"/>
    </location>
</feature>
<feature type="compositionally biased region" description="Acidic residues" evidence="1">
    <location>
        <begin position="336"/>
        <end position="346"/>
    </location>
</feature>